<evidence type="ECO:0000313" key="7">
    <source>
        <dbReference type="Proteomes" id="UP001501757"/>
    </source>
</evidence>
<sequence>MKGWIVSLIVALATCAVQAEQGWRTPDPQNLIYLQLEQGQVVMELAPFMAPEHVRQFKRLVREGYYDGLDFYRVVDGFVAQGGDVSETRLSEHKQNLQAEFSRAIKPDANFTLVQEPDFFADQTGYLQGFAAARDVTDGQEWLVHCPGVLAMARSTEANSGSADFYIVIGQAPRHLDRNMSVFGRVLWGMPHLQALPRGNPDVDMGVIAADQPKGKILSMQVAADIPVEKHLPLQVQEQDSAAMAERLDRGRKMDNAFFHFKGNGKLDICYYPTKVRLATKG</sequence>
<evidence type="ECO:0000256" key="2">
    <source>
        <dbReference type="ARBA" id="ARBA00023110"/>
    </source>
</evidence>
<feature type="domain" description="PPIase cyclophilin-type" evidence="5">
    <location>
        <begin position="39"/>
        <end position="224"/>
    </location>
</feature>
<dbReference type="InterPro" id="IPR002130">
    <property type="entry name" value="Cyclophilin-type_PPIase_dom"/>
</dbReference>
<dbReference type="RefSeq" id="WP_343845861.1">
    <property type="nucleotide sequence ID" value="NZ_BAAAEI010000015.1"/>
</dbReference>
<proteinExistence type="predicted"/>
<dbReference type="EMBL" id="BAAAEI010000015">
    <property type="protein sequence ID" value="GAA0362734.1"/>
    <property type="molecule type" value="Genomic_DNA"/>
</dbReference>
<dbReference type="GO" id="GO:0016853">
    <property type="term" value="F:isomerase activity"/>
    <property type="evidence" value="ECO:0007669"/>
    <property type="project" value="UniProtKB-KW"/>
</dbReference>
<dbReference type="EC" id="5.2.1.8" evidence="1"/>
<gene>
    <name evidence="6" type="ORF">GCM10009092_28920</name>
</gene>
<keyword evidence="3 6" id="KW-0413">Isomerase</keyword>
<comment type="caution">
    <text evidence="6">The sequence shown here is derived from an EMBL/GenBank/DDBJ whole genome shotgun (WGS) entry which is preliminary data.</text>
</comment>
<evidence type="ECO:0000259" key="5">
    <source>
        <dbReference type="PROSITE" id="PS50072"/>
    </source>
</evidence>
<accession>A0ABP3H7X4</accession>
<protein>
    <recommendedName>
        <fullName evidence="1">peptidylprolyl isomerase</fullName>
        <ecNumber evidence="1">5.2.1.8</ecNumber>
    </recommendedName>
</protein>
<keyword evidence="2" id="KW-0697">Rotamase</keyword>
<evidence type="ECO:0000256" key="1">
    <source>
        <dbReference type="ARBA" id="ARBA00013194"/>
    </source>
</evidence>
<evidence type="ECO:0000313" key="6">
    <source>
        <dbReference type="EMBL" id="GAA0362734.1"/>
    </source>
</evidence>
<dbReference type="Gene3D" id="2.40.100.10">
    <property type="entry name" value="Cyclophilin-like"/>
    <property type="match status" value="1"/>
</dbReference>
<dbReference type="CDD" id="cd00317">
    <property type="entry name" value="cyclophilin"/>
    <property type="match status" value="1"/>
</dbReference>
<keyword evidence="7" id="KW-1185">Reference proteome</keyword>
<dbReference type="InterPro" id="IPR029000">
    <property type="entry name" value="Cyclophilin-like_dom_sf"/>
</dbReference>
<dbReference type="InterPro" id="IPR044666">
    <property type="entry name" value="Cyclophilin_A-like"/>
</dbReference>
<keyword evidence="4" id="KW-0732">Signal</keyword>
<feature type="signal peptide" evidence="4">
    <location>
        <begin position="1"/>
        <end position="19"/>
    </location>
</feature>
<dbReference type="PANTHER" id="PTHR45625">
    <property type="entry name" value="PEPTIDYL-PROLYL CIS-TRANS ISOMERASE-RELATED"/>
    <property type="match status" value="1"/>
</dbReference>
<evidence type="ECO:0000256" key="4">
    <source>
        <dbReference type="SAM" id="SignalP"/>
    </source>
</evidence>
<dbReference type="Pfam" id="PF00160">
    <property type="entry name" value="Pro_isomerase"/>
    <property type="match status" value="1"/>
</dbReference>
<name>A0ABP3H7X4_9ALTE</name>
<dbReference type="PANTHER" id="PTHR45625:SF4">
    <property type="entry name" value="PEPTIDYLPROLYL ISOMERASE DOMAIN AND WD REPEAT-CONTAINING PROTEIN 1"/>
    <property type="match status" value="1"/>
</dbReference>
<evidence type="ECO:0000256" key="3">
    <source>
        <dbReference type="ARBA" id="ARBA00023235"/>
    </source>
</evidence>
<dbReference type="SUPFAM" id="SSF50891">
    <property type="entry name" value="Cyclophilin-like"/>
    <property type="match status" value="1"/>
</dbReference>
<dbReference type="Proteomes" id="UP001501757">
    <property type="component" value="Unassembled WGS sequence"/>
</dbReference>
<feature type="chain" id="PRO_5045746582" description="peptidylprolyl isomerase" evidence="4">
    <location>
        <begin position="20"/>
        <end position="282"/>
    </location>
</feature>
<dbReference type="PROSITE" id="PS50072">
    <property type="entry name" value="CSA_PPIASE_2"/>
    <property type="match status" value="1"/>
</dbReference>
<organism evidence="6 7">
    <name type="scientific">Bowmanella denitrificans</name>
    <dbReference type="NCBI Taxonomy" id="366582"/>
    <lineage>
        <taxon>Bacteria</taxon>
        <taxon>Pseudomonadati</taxon>
        <taxon>Pseudomonadota</taxon>
        <taxon>Gammaproteobacteria</taxon>
        <taxon>Alteromonadales</taxon>
        <taxon>Alteromonadaceae</taxon>
        <taxon>Bowmanella</taxon>
    </lineage>
</organism>
<reference evidence="7" key="1">
    <citation type="journal article" date="2019" name="Int. J. Syst. Evol. Microbiol.">
        <title>The Global Catalogue of Microorganisms (GCM) 10K type strain sequencing project: providing services to taxonomists for standard genome sequencing and annotation.</title>
        <authorList>
            <consortium name="The Broad Institute Genomics Platform"/>
            <consortium name="The Broad Institute Genome Sequencing Center for Infectious Disease"/>
            <person name="Wu L."/>
            <person name="Ma J."/>
        </authorList>
    </citation>
    <scope>NUCLEOTIDE SEQUENCE [LARGE SCALE GENOMIC DNA]</scope>
    <source>
        <strain evidence="7">JCM 13378</strain>
    </source>
</reference>